<evidence type="ECO:0000313" key="2">
    <source>
        <dbReference type="Proteomes" id="UP000827986"/>
    </source>
</evidence>
<gene>
    <name evidence="1" type="ORF">KIL84_015486</name>
</gene>
<sequence length="114" mass="12867">MKQKHNVPLKAYSMLSKMELSTIQMDRSWVSHLPQSRSEACICRTAAQMGPPSKAAEVMDTKEAVVQLFSLISGNSRAMCHSKAIWNFIAKRKRNRGDCLLKNILLRSEAPCIF</sequence>
<dbReference type="AlphaFoldDB" id="A0A9D3WME6"/>
<organism evidence="1 2">
    <name type="scientific">Mauremys mutica</name>
    <name type="common">yellowpond turtle</name>
    <dbReference type="NCBI Taxonomy" id="74926"/>
    <lineage>
        <taxon>Eukaryota</taxon>
        <taxon>Metazoa</taxon>
        <taxon>Chordata</taxon>
        <taxon>Craniata</taxon>
        <taxon>Vertebrata</taxon>
        <taxon>Euteleostomi</taxon>
        <taxon>Archelosauria</taxon>
        <taxon>Testudinata</taxon>
        <taxon>Testudines</taxon>
        <taxon>Cryptodira</taxon>
        <taxon>Durocryptodira</taxon>
        <taxon>Testudinoidea</taxon>
        <taxon>Geoemydidae</taxon>
        <taxon>Geoemydinae</taxon>
        <taxon>Mauremys</taxon>
    </lineage>
</organism>
<keyword evidence="2" id="KW-1185">Reference proteome</keyword>
<comment type="caution">
    <text evidence="1">The sequence shown here is derived from an EMBL/GenBank/DDBJ whole genome shotgun (WGS) entry which is preliminary data.</text>
</comment>
<proteinExistence type="predicted"/>
<reference evidence="1" key="1">
    <citation type="submission" date="2021-09" db="EMBL/GenBank/DDBJ databases">
        <title>The genome of Mauremys mutica provides insights into the evolution of semi-aquatic lifestyle.</title>
        <authorList>
            <person name="Gong S."/>
            <person name="Gao Y."/>
        </authorList>
    </citation>
    <scope>NUCLEOTIDE SEQUENCE</scope>
    <source>
        <strain evidence="1">MM-2020</strain>
        <tissue evidence="1">Muscle</tissue>
    </source>
</reference>
<evidence type="ECO:0000313" key="1">
    <source>
        <dbReference type="EMBL" id="KAH1166314.1"/>
    </source>
</evidence>
<name>A0A9D3WME6_9SAUR</name>
<accession>A0A9D3WME6</accession>
<protein>
    <submittedName>
        <fullName evidence="1">Uncharacterized protein</fullName>
    </submittedName>
</protein>
<dbReference type="Proteomes" id="UP000827986">
    <property type="component" value="Unassembled WGS sequence"/>
</dbReference>
<dbReference type="EMBL" id="JAHDVG010000487">
    <property type="protein sequence ID" value="KAH1166314.1"/>
    <property type="molecule type" value="Genomic_DNA"/>
</dbReference>